<dbReference type="PANTHER" id="PTHR43204">
    <property type="entry name" value="ABC TRANSPORTER I FAMILY MEMBER 6, CHLOROPLASTIC"/>
    <property type="match status" value="1"/>
</dbReference>
<accession>A0A1M4TI62</accession>
<evidence type="ECO:0000256" key="2">
    <source>
        <dbReference type="ARBA" id="ARBA00022741"/>
    </source>
</evidence>
<evidence type="ECO:0000313" key="6">
    <source>
        <dbReference type="Proteomes" id="UP000184334"/>
    </source>
</evidence>
<gene>
    <name evidence="5" type="ORF">SAMN02745164_00445</name>
</gene>
<proteinExistence type="inferred from homology"/>
<dbReference type="GO" id="GO:0016887">
    <property type="term" value="F:ATP hydrolysis activity"/>
    <property type="evidence" value="ECO:0007669"/>
    <property type="project" value="InterPro"/>
</dbReference>
<dbReference type="InterPro" id="IPR003593">
    <property type="entry name" value="AAA+_ATPase"/>
</dbReference>
<keyword evidence="6" id="KW-1185">Reference proteome</keyword>
<dbReference type="GO" id="GO:0005524">
    <property type="term" value="F:ATP binding"/>
    <property type="evidence" value="ECO:0007669"/>
    <property type="project" value="UniProtKB-KW"/>
</dbReference>
<dbReference type="SUPFAM" id="SSF52540">
    <property type="entry name" value="P-loop containing nucleoside triphosphate hydrolases"/>
    <property type="match status" value="1"/>
</dbReference>
<dbReference type="SMART" id="SM00382">
    <property type="entry name" value="AAA"/>
    <property type="match status" value="1"/>
</dbReference>
<dbReference type="RefSeq" id="WP_143148305.1">
    <property type="nucleotide sequence ID" value="NZ_FQUI01000004.1"/>
</dbReference>
<reference evidence="5" key="1">
    <citation type="submission" date="2016-11" db="EMBL/GenBank/DDBJ databases">
        <authorList>
            <person name="Varghese N."/>
            <person name="Submissions S."/>
        </authorList>
    </citation>
    <scope>NUCLEOTIDE SEQUENCE [LARGE SCALE GENOMIC DNA]</scope>
    <source>
        <strain evidence="5">DSM 16785</strain>
    </source>
</reference>
<dbReference type="AlphaFoldDB" id="A0A1M4TI62"/>
<dbReference type="PANTHER" id="PTHR43204:SF1">
    <property type="entry name" value="ABC TRANSPORTER I FAMILY MEMBER 6, CHLOROPLASTIC"/>
    <property type="match status" value="1"/>
</dbReference>
<feature type="domain" description="ABC transporter" evidence="4">
    <location>
        <begin position="3"/>
        <end position="246"/>
    </location>
</feature>
<dbReference type="CDD" id="cd03217">
    <property type="entry name" value="ABC_FeS_Assembly"/>
    <property type="match status" value="1"/>
</dbReference>
<organism evidence="5 6">
    <name type="scientific">Marinitoga hydrogenitolerans (strain DSM 16785 / JCM 12826 / AT1271)</name>
    <dbReference type="NCBI Taxonomy" id="1122195"/>
    <lineage>
        <taxon>Bacteria</taxon>
        <taxon>Thermotogati</taxon>
        <taxon>Thermotogota</taxon>
        <taxon>Thermotogae</taxon>
        <taxon>Petrotogales</taxon>
        <taxon>Petrotogaceae</taxon>
        <taxon>Marinitoga</taxon>
    </lineage>
</organism>
<keyword evidence="2" id="KW-0547">Nucleotide-binding</keyword>
<dbReference type="PROSITE" id="PS50893">
    <property type="entry name" value="ABC_TRANSPORTER_2"/>
    <property type="match status" value="1"/>
</dbReference>
<name>A0A1M4TI62_MARH1</name>
<comment type="caution">
    <text evidence="5">The sequence shown here is derived from an EMBL/GenBank/DDBJ whole genome shotgun (WGS) entry which is preliminary data.</text>
</comment>
<comment type="similarity">
    <text evidence="1">Belongs to the ABC transporter superfamily. Ycf16 family.</text>
</comment>
<dbReference type="EMBL" id="FQUI01000004">
    <property type="protein sequence ID" value="SHE44095.1"/>
    <property type="molecule type" value="Genomic_DNA"/>
</dbReference>
<evidence type="ECO:0000256" key="1">
    <source>
        <dbReference type="ARBA" id="ARBA00006216"/>
    </source>
</evidence>
<dbReference type="InterPro" id="IPR010230">
    <property type="entry name" value="FeS-cluster_ATPase_SufC"/>
</dbReference>
<dbReference type="Gene3D" id="3.40.50.300">
    <property type="entry name" value="P-loop containing nucleotide triphosphate hydrolases"/>
    <property type="match status" value="1"/>
</dbReference>
<evidence type="ECO:0000256" key="3">
    <source>
        <dbReference type="ARBA" id="ARBA00022840"/>
    </source>
</evidence>
<protein>
    <submittedName>
        <fullName evidence="5">Iron-regulated ABC transporter ATPase subunit SufC</fullName>
    </submittedName>
</protein>
<evidence type="ECO:0000313" key="5">
    <source>
        <dbReference type="EMBL" id="SHE44095.1"/>
    </source>
</evidence>
<evidence type="ECO:0000259" key="4">
    <source>
        <dbReference type="PROSITE" id="PS50893"/>
    </source>
</evidence>
<dbReference type="Proteomes" id="UP000184334">
    <property type="component" value="Unassembled WGS sequence"/>
</dbReference>
<dbReference type="Pfam" id="PF00005">
    <property type="entry name" value="ABC_tran"/>
    <property type="match status" value="1"/>
</dbReference>
<keyword evidence="3" id="KW-0067">ATP-binding</keyword>
<sequence>MLLEVKNLKAKVIEDNKDILKGVNLNINPGEIHVLMGPNGSGKSTLSNVIMGSPKFEVTDGEILFNGENILDLDTNERAKKGIFLTFQHPQEIEGVKMRQFLINAYRHMHSEEKVSPIELNKRLIKLCEEINIKPEFLDRYVNSGFSGGEKKKSEILQLFFLQPKLVIIDEIDSGLDVDALRDVAEAIKKLKNEDMSILMITHYQRILKYLHPDFVHVYVDGRIVYTGDAKLAEEIEEKGYTILSEYVDVDTVKEW</sequence>
<dbReference type="InterPro" id="IPR027417">
    <property type="entry name" value="P-loop_NTPase"/>
</dbReference>
<dbReference type="NCBIfam" id="TIGR01978">
    <property type="entry name" value="sufC"/>
    <property type="match status" value="1"/>
</dbReference>
<dbReference type="STRING" id="1122195.SAMN02745164_00445"/>
<dbReference type="OrthoDB" id="9806149at2"/>
<dbReference type="InterPro" id="IPR003439">
    <property type="entry name" value="ABC_transporter-like_ATP-bd"/>
</dbReference>